<name>A0A0B0PAV9_GOSAR</name>
<feature type="compositionally biased region" description="Basic and acidic residues" evidence="1">
    <location>
        <begin position="27"/>
        <end position="37"/>
    </location>
</feature>
<evidence type="ECO:0000313" key="3">
    <source>
        <dbReference type="EMBL" id="KHG20446.1"/>
    </source>
</evidence>
<gene>
    <name evidence="3" type="ORF">F383_02911</name>
</gene>
<organism evidence="3 4">
    <name type="scientific">Gossypium arboreum</name>
    <name type="common">Tree cotton</name>
    <name type="synonym">Gossypium nanking</name>
    <dbReference type="NCBI Taxonomy" id="29729"/>
    <lineage>
        <taxon>Eukaryota</taxon>
        <taxon>Viridiplantae</taxon>
        <taxon>Streptophyta</taxon>
        <taxon>Embryophyta</taxon>
        <taxon>Tracheophyta</taxon>
        <taxon>Spermatophyta</taxon>
        <taxon>Magnoliopsida</taxon>
        <taxon>eudicotyledons</taxon>
        <taxon>Gunneridae</taxon>
        <taxon>Pentapetalae</taxon>
        <taxon>rosids</taxon>
        <taxon>malvids</taxon>
        <taxon>Malvales</taxon>
        <taxon>Malvaceae</taxon>
        <taxon>Malvoideae</taxon>
        <taxon>Gossypium</taxon>
    </lineage>
</organism>
<dbReference type="Proteomes" id="UP000032142">
    <property type="component" value="Unassembled WGS sequence"/>
</dbReference>
<keyword evidence="3" id="KW-0436">Ligase</keyword>
<feature type="transmembrane region" description="Helical" evidence="2">
    <location>
        <begin position="68"/>
        <end position="88"/>
    </location>
</feature>
<keyword evidence="2" id="KW-0472">Membrane</keyword>
<keyword evidence="4" id="KW-1185">Reference proteome</keyword>
<protein>
    <submittedName>
        <fullName evidence="3">UDP-N-acetylmuramoylalanine--D-glutamate ligase</fullName>
    </submittedName>
</protein>
<reference evidence="4" key="1">
    <citation type="submission" date="2014-09" db="EMBL/GenBank/DDBJ databases">
        <authorList>
            <person name="Mudge J."/>
            <person name="Ramaraj T."/>
            <person name="Lindquist I.E."/>
            <person name="Bharti A.K."/>
            <person name="Sundararajan A."/>
            <person name="Cameron C.T."/>
            <person name="Woodward J.E."/>
            <person name="May G.D."/>
            <person name="Brubaker C."/>
            <person name="Broadhvest J."/>
            <person name="Wilkins T.A."/>
        </authorList>
    </citation>
    <scope>NUCLEOTIDE SEQUENCE</scope>
    <source>
        <strain evidence="4">cv. AKA8401</strain>
    </source>
</reference>
<dbReference type="GO" id="GO:0016874">
    <property type="term" value="F:ligase activity"/>
    <property type="evidence" value="ECO:0007669"/>
    <property type="project" value="UniProtKB-KW"/>
</dbReference>
<keyword evidence="2" id="KW-1133">Transmembrane helix</keyword>
<evidence type="ECO:0000256" key="1">
    <source>
        <dbReference type="SAM" id="MobiDB-lite"/>
    </source>
</evidence>
<accession>A0A0B0PAV9</accession>
<keyword evidence="2" id="KW-0812">Transmembrane</keyword>
<dbReference type="EMBL" id="KN415743">
    <property type="protein sequence ID" value="KHG20446.1"/>
    <property type="molecule type" value="Genomic_DNA"/>
</dbReference>
<sequence>MGQSTKSTRPGLPHTGRPHGSVNLAISKHDSHGRVPAEPKLSASDEGGGDATVEVAAEVRRSRFWVRFSLGFGFCNWVVFVLGIGVVGPRISSFNLLCCNFKEIRLRDKVCYLRSTPLQLQGNKISYLQSAPLQLQGDKTYNFNLLHCNFREIREIRFSGFNLLHCNFRKIRFVIITSICLSATSGVWDLWIHRSCYIVLWGT</sequence>
<feature type="region of interest" description="Disordered" evidence="1">
    <location>
        <begin position="1"/>
        <end position="48"/>
    </location>
</feature>
<evidence type="ECO:0000256" key="2">
    <source>
        <dbReference type="SAM" id="Phobius"/>
    </source>
</evidence>
<evidence type="ECO:0000313" key="4">
    <source>
        <dbReference type="Proteomes" id="UP000032142"/>
    </source>
</evidence>
<dbReference type="AlphaFoldDB" id="A0A0B0PAV9"/>
<proteinExistence type="predicted"/>